<accession>K8XPE3</accession>
<sequence>MRCRYTQRTRPRWGTETGYRCGQGRPRHDRSDPADVLQGRTALAENGLDPILQVVDLESQSAQVTDHLETDGVAHLVRRCGRPDTAQVVAMPGDGVTDAPALRRSDIDVAMGKSGTDVRAGRDDGPHR</sequence>
<feature type="region of interest" description="Disordered" evidence="1">
    <location>
        <begin position="107"/>
        <end position="128"/>
    </location>
</feature>
<feature type="region of interest" description="Disordered" evidence="1">
    <location>
        <begin position="14"/>
        <end position="34"/>
    </location>
</feature>
<dbReference type="SUPFAM" id="SSF56784">
    <property type="entry name" value="HAD-like"/>
    <property type="match status" value="1"/>
</dbReference>
<dbReference type="InterPro" id="IPR036412">
    <property type="entry name" value="HAD-like_sf"/>
</dbReference>
<dbReference type="AlphaFoldDB" id="K8XPE3"/>
<name>K8XPE3_RHOOP</name>
<proteinExistence type="predicted"/>
<feature type="compositionally biased region" description="Basic and acidic residues" evidence="1">
    <location>
        <begin position="119"/>
        <end position="128"/>
    </location>
</feature>
<evidence type="ECO:0000313" key="2">
    <source>
        <dbReference type="EMBL" id="EKT78930.1"/>
    </source>
</evidence>
<dbReference type="Gene3D" id="3.40.50.1000">
    <property type="entry name" value="HAD superfamily/HAD-like"/>
    <property type="match status" value="1"/>
</dbReference>
<dbReference type="Proteomes" id="UP000005951">
    <property type="component" value="Unassembled WGS sequence"/>
</dbReference>
<comment type="caution">
    <text evidence="2">The sequence shown here is derived from an EMBL/GenBank/DDBJ whole genome shotgun (WGS) entry which is preliminary data.</text>
</comment>
<evidence type="ECO:0000313" key="3">
    <source>
        <dbReference type="Proteomes" id="UP000005951"/>
    </source>
</evidence>
<dbReference type="InterPro" id="IPR023214">
    <property type="entry name" value="HAD_sf"/>
</dbReference>
<evidence type="ECO:0000256" key="1">
    <source>
        <dbReference type="SAM" id="MobiDB-lite"/>
    </source>
</evidence>
<dbReference type="EMBL" id="AJYC02000097">
    <property type="protein sequence ID" value="EKT78930.1"/>
    <property type="molecule type" value="Genomic_DNA"/>
</dbReference>
<gene>
    <name evidence="2" type="ORF">WSS_A29844</name>
</gene>
<reference evidence="2 3" key="1">
    <citation type="journal article" date="2013" name="Genome Announc.">
        <title>Draft Genome Sequence of Rhodococcus opacus Strain M213 Shows a Diverse Catabolic Potential.</title>
        <authorList>
            <person name="Pathak A."/>
            <person name="Green S.J."/>
            <person name="Ogram A."/>
            <person name="Chauhan A."/>
        </authorList>
    </citation>
    <scope>NUCLEOTIDE SEQUENCE [LARGE SCALE GENOMIC DNA]</scope>
    <source>
        <strain evidence="2 3">M213</strain>
    </source>
</reference>
<protein>
    <submittedName>
        <fullName evidence="2">Cation-transporting ATPase A</fullName>
    </submittedName>
</protein>
<organism evidence="2 3">
    <name type="scientific">Rhodococcus opacus M213</name>
    <dbReference type="NCBI Taxonomy" id="1129896"/>
    <lineage>
        <taxon>Bacteria</taxon>
        <taxon>Bacillati</taxon>
        <taxon>Actinomycetota</taxon>
        <taxon>Actinomycetes</taxon>
        <taxon>Mycobacteriales</taxon>
        <taxon>Nocardiaceae</taxon>
        <taxon>Rhodococcus</taxon>
    </lineage>
</organism>